<reference evidence="1" key="1">
    <citation type="submission" date="2020-06" db="EMBL/GenBank/DDBJ databases">
        <title>Draft genome of Bugula neritina, a colonial animal packing powerful symbionts and potential medicines.</title>
        <authorList>
            <person name="Rayko M."/>
        </authorList>
    </citation>
    <scope>NUCLEOTIDE SEQUENCE [LARGE SCALE GENOMIC DNA]</scope>
    <source>
        <strain evidence="1">Kwan_BN1</strain>
    </source>
</reference>
<dbReference type="Proteomes" id="UP000593567">
    <property type="component" value="Unassembled WGS sequence"/>
</dbReference>
<sequence length="103" mass="11786">MFGSFGIDIALNSTMSGIVRLCKMKGELVLVYSCTTRKHTKVHFLVCIVTSLCKAIPIRICHELSYMISFSLTECPPESFSIYTFYDVDVFQFKWRPGVGRKF</sequence>
<name>A0A7J7KD50_BUGNE</name>
<keyword evidence="2" id="KW-1185">Reference proteome</keyword>
<protein>
    <submittedName>
        <fullName evidence="1">Uncharacterized protein</fullName>
    </submittedName>
</protein>
<comment type="caution">
    <text evidence="1">The sequence shown here is derived from an EMBL/GenBank/DDBJ whole genome shotgun (WGS) entry which is preliminary data.</text>
</comment>
<evidence type="ECO:0000313" key="2">
    <source>
        <dbReference type="Proteomes" id="UP000593567"/>
    </source>
</evidence>
<dbReference type="EMBL" id="VXIV02000699">
    <property type="protein sequence ID" value="KAF6036590.1"/>
    <property type="molecule type" value="Genomic_DNA"/>
</dbReference>
<evidence type="ECO:0000313" key="1">
    <source>
        <dbReference type="EMBL" id="KAF6036590.1"/>
    </source>
</evidence>
<organism evidence="1 2">
    <name type="scientific">Bugula neritina</name>
    <name type="common">Brown bryozoan</name>
    <name type="synonym">Sertularia neritina</name>
    <dbReference type="NCBI Taxonomy" id="10212"/>
    <lineage>
        <taxon>Eukaryota</taxon>
        <taxon>Metazoa</taxon>
        <taxon>Spiralia</taxon>
        <taxon>Lophotrochozoa</taxon>
        <taxon>Bryozoa</taxon>
        <taxon>Gymnolaemata</taxon>
        <taxon>Cheilostomatida</taxon>
        <taxon>Flustrina</taxon>
        <taxon>Buguloidea</taxon>
        <taxon>Bugulidae</taxon>
        <taxon>Bugula</taxon>
    </lineage>
</organism>
<dbReference type="AlphaFoldDB" id="A0A7J7KD50"/>
<gene>
    <name evidence="1" type="ORF">EB796_005101</name>
</gene>
<accession>A0A7J7KD50</accession>
<proteinExistence type="predicted"/>